<protein>
    <submittedName>
        <fullName evidence="1">Uncharacterized protein</fullName>
    </submittedName>
</protein>
<sequence length="48" mass="5598">MRWSLLARDKPLYKHQALVLRPPFACTAPKNHQNVCFVHTLQPLNSKK</sequence>
<dbReference type="EMBL" id="GGEC01084280">
    <property type="protein sequence ID" value="MBX64764.1"/>
    <property type="molecule type" value="Transcribed_RNA"/>
</dbReference>
<organism evidence="1">
    <name type="scientific">Rhizophora mucronata</name>
    <name type="common">Asiatic mangrove</name>
    <dbReference type="NCBI Taxonomy" id="61149"/>
    <lineage>
        <taxon>Eukaryota</taxon>
        <taxon>Viridiplantae</taxon>
        <taxon>Streptophyta</taxon>
        <taxon>Embryophyta</taxon>
        <taxon>Tracheophyta</taxon>
        <taxon>Spermatophyta</taxon>
        <taxon>Magnoliopsida</taxon>
        <taxon>eudicotyledons</taxon>
        <taxon>Gunneridae</taxon>
        <taxon>Pentapetalae</taxon>
        <taxon>rosids</taxon>
        <taxon>fabids</taxon>
        <taxon>Malpighiales</taxon>
        <taxon>Rhizophoraceae</taxon>
        <taxon>Rhizophora</taxon>
    </lineage>
</organism>
<dbReference type="AlphaFoldDB" id="A0A2P2QCW0"/>
<name>A0A2P2QCW0_RHIMU</name>
<reference evidence="1" key="1">
    <citation type="submission" date="2018-02" db="EMBL/GenBank/DDBJ databases">
        <title>Rhizophora mucronata_Transcriptome.</title>
        <authorList>
            <person name="Meera S.P."/>
            <person name="Sreeshan A."/>
            <person name="Augustine A."/>
        </authorList>
    </citation>
    <scope>NUCLEOTIDE SEQUENCE</scope>
    <source>
        <tissue evidence="1">Leaf</tissue>
    </source>
</reference>
<proteinExistence type="predicted"/>
<evidence type="ECO:0000313" key="1">
    <source>
        <dbReference type="EMBL" id="MBX64764.1"/>
    </source>
</evidence>
<accession>A0A2P2QCW0</accession>